<dbReference type="InterPro" id="IPR025966">
    <property type="entry name" value="OppC_N"/>
</dbReference>
<evidence type="ECO:0000259" key="8">
    <source>
        <dbReference type="PROSITE" id="PS50928"/>
    </source>
</evidence>
<gene>
    <name evidence="9" type="ORF">OB236_03505</name>
</gene>
<dbReference type="SUPFAM" id="SSF161098">
    <property type="entry name" value="MetI-like"/>
    <property type="match status" value="1"/>
</dbReference>
<dbReference type="Pfam" id="PF00528">
    <property type="entry name" value="BPD_transp_1"/>
    <property type="match status" value="1"/>
</dbReference>
<dbReference type="CDD" id="cd06261">
    <property type="entry name" value="TM_PBP2"/>
    <property type="match status" value="1"/>
</dbReference>
<name>A0ABT2U976_9BACL</name>
<organism evidence="9 10">
    <name type="scientific">Paenibacillus baimaensis</name>
    <dbReference type="NCBI Taxonomy" id="2982185"/>
    <lineage>
        <taxon>Bacteria</taxon>
        <taxon>Bacillati</taxon>
        <taxon>Bacillota</taxon>
        <taxon>Bacilli</taxon>
        <taxon>Bacillales</taxon>
        <taxon>Paenibacillaceae</taxon>
        <taxon>Paenibacillus</taxon>
    </lineage>
</organism>
<dbReference type="Proteomes" id="UP001652445">
    <property type="component" value="Unassembled WGS sequence"/>
</dbReference>
<dbReference type="Pfam" id="PF12911">
    <property type="entry name" value="OppC_N"/>
    <property type="match status" value="1"/>
</dbReference>
<evidence type="ECO:0000313" key="9">
    <source>
        <dbReference type="EMBL" id="MCU6791190.1"/>
    </source>
</evidence>
<reference evidence="9 10" key="1">
    <citation type="submission" date="2022-09" db="EMBL/GenBank/DDBJ databases">
        <authorList>
            <person name="Han X.L."/>
            <person name="Wang Q."/>
            <person name="Lu T."/>
        </authorList>
    </citation>
    <scope>NUCLEOTIDE SEQUENCE [LARGE SCALE GENOMIC DNA]</scope>
    <source>
        <strain evidence="9 10">WQ 127069</strain>
    </source>
</reference>
<evidence type="ECO:0000256" key="2">
    <source>
        <dbReference type="ARBA" id="ARBA00022448"/>
    </source>
</evidence>
<dbReference type="Gene3D" id="1.10.3720.10">
    <property type="entry name" value="MetI-like"/>
    <property type="match status" value="1"/>
</dbReference>
<feature type="transmembrane region" description="Helical" evidence="7">
    <location>
        <begin position="12"/>
        <end position="35"/>
    </location>
</feature>
<feature type="transmembrane region" description="Helical" evidence="7">
    <location>
        <begin position="123"/>
        <end position="150"/>
    </location>
</feature>
<evidence type="ECO:0000256" key="4">
    <source>
        <dbReference type="ARBA" id="ARBA00022692"/>
    </source>
</evidence>
<evidence type="ECO:0000256" key="5">
    <source>
        <dbReference type="ARBA" id="ARBA00022989"/>
    </source>
</evidence>
<evidence type="ECO:0000256" key="1">
    <source>
        <dbReference type="ARBA" id="ARBA00004651"/>
    </source>
</evidence>
<feature type="domain" description="ABC transmembrane type-1" evidence="8">
    <location>
        <begin position="78"/>
        <end position="263"/>
    </location>
</feature>
<keyword evidence="10" id="KW-1185">Reference proteome</keyword>
<dbReference type="RefSeq" id="WP_262682765.1">
    <property type="nucleotide sequence ID" value="NZ_JAOQIO010000007.1"/>
</dbReference>
<keyword evidence="3" id="KW-1003">Cell membrane</keyword>
<evidence type="ECO:0000256" key="7">
    <source>
        <dbReference type="RuleBase" id="RU363032"/>
    </source>
</evidence>
<protein>
    <submittedName>
        <fullName evidence="9">ABC transporter permease subunit</fullName>
    </submittedName>
</protein>
<keyword evidence="6 7" id="KW-0472">Membrane</keyword>
<dbReference type="EMBL" id="JAOQIO010000007">
    <property type="protein sequence ID" value="MCU6791190.1"/>
    <property type="molecule type" value="Genomic_DNA"/>
</dbReference>
<keyword evidence="5 7" id="KW-1133">Transmembrane helix</keyword>
<sequence length="273" mass="30353">MGKLSLFITHHKIGSAAILFIFLLIAVGTWAPWLYPYDPYATNYSAKLQAPSLEHFFGTDYLGRDIYSRLLAGISQSVFPVFVILGIVIVISLLMGTLSGYFGNRLDMLLMSITDIFVALPNLLLTIVIVGFLGFGIENVYLAIILSWWAKYVRLIRGLVHDVKKEAYILSSRVSGSFGLVTIIRHVLPNIGPQVLTMLILDVSRVILTLSGLSFLGIGAQPPSPEWGAMLLDGKNYLQIAPWMGFFPGFVIFLTACAFQLCGEMLRRRFKLK</sequence>
<keyword evidence="2 7" id="KW-0813">Transport</keyword>
<feature type="transmembrane region" description="Helical" evidence="7">
    <location>
        <begin position="78"/>
        <end position="102"/>
    </location>
</feature>
<evidence type="ECO:0000256" key="6">
    <source>
        <dbReference type="ARBA" id="ARBA00023136"/>
    </source>
</evidence>
<dbReference type="InterPro" id="IPR035906">
    <property type="entry name" value="MetI-like_sf"/>
</dbReference>
<accession>A0ABT2U976</accession>
<comment type="similarity">
    <text evidence="7">Belongs to the binding-protein-dependent transport system permease family.</text>
</comment>
<evidence type="ECO:0000313" key="10">
    <source>
        <dbReference type="Proteomes" id="UP001652445"/>
    </source>
</evidence>
<keyword evidence="4 7" id="KW-0812">Transmembrane</keyword>
<comment type="subcellular location">
    <subcellularLocation>
        <location evidence="1 7">Cell membrane</location>
        <topology evidence="1 7">Multi-pass membrane protein</topology>
    </subcellularLocation>
</comment>
<feature type="transmembrane region" description="Helical" evidence="7">
    <location>
        <begin position="240"/>
        <end position="263"/>
    </location>
</feature>
<dbReference type="InterPro" id="IPR050366">
    <property type="entry name" value="BP-dependent_transpt_permease"/>
</dbReference>
<evidence type="ECO:0000256" key="3">
    <source>
        <dbReference type="ARBA" id="ARBA00022475"/>
    </source>
</evidence>
<dbReference type="PANTHER" id="PTHR43386:SF1">
    <property type="entry name" value="D,D-DIPEPTIDE TRANSPORT SYSTEM PERMEASE PROTEIN DDPC-RELATED"/>
    <property type="match status" value="1"/>
</dbReference>
<dbReference type="InterPro" id="IPR000515">
    <property type="entry name" value="MetI-like"/>
</dbReference>
<proteinExistence type="inferred from homology"/>
<dbReference type="PROSITE" id="PS50928">
    <property type="entry name" value="ABC_TM1"/>
    <property type="match status" value="1"/>
</dbReference>
<comment type="caution">
    <text evidence="9">The sequence shown here is derived from an EMBL/GenBank/DDBJ whole genome shotgun (WGS) entry which is preliminary data.</text>
</comment>
<dbReference type="PANTHER" id="PTHR43386">
    <property type="entry name" value="OLIGOPEPTIDE TRANSPORT SYSTEM PERMEASE PROTEIN APPC"/>
    <property type="match status" value="1"/>
</dbReference>